<evidence type="ECO:0000313" key="2">
    <source>
        <dbReference type="EMBL" id="GKV46417.1"/>
    </source>
</evidence>
<comment type="caution">
    <text evidence="2">The sequence shown here is derived from an EMBL/GenBank/DDBJ whole genome shotgun (WGS) entry which is preliminary data.</text>
</comment>
<accession>A0AAV5MCU5</accession>
<sequence length="120" mass="13017">MYFNETLSVGGSEEVRMLEYNDVGMESGSFGSERTGGEMGGQEIVEGEGEGEGIPPNILEIDNGVDRCYDIEADIVSEVKGYESELGTRDSLVYLVETYDLPPQVLIKLVGVEERACSAP</sequence>
<evidence type="ECO:0000313" key="3">
    <source>
        <dbReference type="Proteomes" id="UP001054252"/>
    </source>
</evidence>
<keyword evidence="3" id="KW-1185">Reference proteome</keyword>
<gene>
    <name evidence="2" type="ORF">SLEP1_g53404</name>
</gene>
<reference evidence="2 3" key="1">
    <citation type="journal article" date="2021" name="Commun. Biol.">
        <title>The genome of Shorea leprosula (Dipterocarpaceae) highlights the ecological relevance of drought in aseasonal tropical rainforests.</title>
        <authorList>
            <person name="Ng K.K.S."/>
            <person name="Kobayashi M.J."/>
            <person name="Fawcett J.A."/>
            <person name="Hatakeyama M."/>
            <person name="Paape T."/>
            <person name="Ng C.H."/>
            <person name="Ang C.C."/>
            <person name="Tnah L.H."/>
            <person name="Lee C.T."/>
            <person name="Nishiyama T."/>
            <person name="Sese J."/>
            <person name="O'Brien M.J."/>
            <person name="Copetti D."/>
            <person name="Mohd Noor M.I."/>
            <person name="Ong R.C."/>
            <person name="Putra M."/>
            <person name="Sireger I.Z."/>
            <person name="Indrioko S."/>
            <person name="Kosugi Y."/>
            <person name="Izuno A."/>
            <person name="Isagi Y."/>
            <person name="Lee S.L."/>
            <person name="Shimizu K.K."/>
        </authorList>
    </citation>
    <scope>NUCLEOTIDE SEQUENCE [LARGE SCALE GENOMIC DNA]</scope>
    <source>
        <strain evidence="2">214</strain>
    </source>
</reference>
<feature type="region of interest" description="Disordered" evidence="1">
    <location>
        <begin position="26"/>
        <end position="57"/>
    </location>
</feature>
<protein>
    <submittedName>
        <fullName evidence="2">Uncharacterized protein</fullName>
    </submittedName>
</protein>
<organism evidence="2 3">
    <name type="scientific">Rubroshorea leprosula</name>
    <dbReference type="NCBI Taxonomy" id="152421"/>
    <lineage>
        <taxon>Eukaryota</taxon>
        <taxon>Viridiplantae</taxon>
        <taxon>Streptophyta</taxon>
        <taxon>Embryophyta</taxon>
        <taxon>Tracheophyta</taxon>
        <taxon>Spermatophyta</taxon>
        <taxon>Magnoliopsida</taxon>
        <taxon>eudicotyledons</taxon>
        <taxon>Gunneridae</taxon>
        <taxon>Pentapetalae</taxon>
        <taxon>rosids</taxon>
        <taxon>malvids</taxon>
        <taxon>Malvales</taxon>
        <taxon>Dipterocarpaceae</taxon>
        <taxon>Rubroshorea</taxon>
    </lineage>
</organism>
<evidence type="ECO:0000256" key="1">
    <source>
        <dbReference type="SAM" id="MobiDB-lite"/>
    </source>
</evidence>
<dbReference type="AlphaFoldDB" id="A0AAV5MCU5"/>
<dbReference type="EMBL" id="BPVZ01000208">
    <property type="protein sequence ID" value="GKV46417.1"/>
    <property type="molecule type" value="Genomic_DNA"/>
</dbReference>
<name>A0AAV5MCU5_9ROSI</name>
<proteinExistence type="predicted"/>
<dbReference type="Proteomes" id="UP001054252">
    <property type="component" value="Unassembled WGS sequence"/>
</dbReference>